<accession>A0ABR1B9B7</accession>
<feature type="compositionally biased region" description="Basic and acidic residues" evidence="5">
    <location>
        <begin position="305"/>
        <end position="321"/>
    </location>
</feature>
<feature type="region of interest" description="Disordered" evidence="5">
    <location>
        <begin position="266"/>
        <end position="340"/>
    </location>
</feature>
<sequence length="418" mass="47525">MDKKLMNSYLETLEGFVIDEDKIVTYKYLSKSIGVHVNTAKQLLHKYFTQQRNKSIFPICATYLLAGRLQDGSLRVTIVNAADKESEASKFTEITSEHIYSVQKGISLKDIKVLCGIGKEVNQIKKSHVIQCSKCTVKDNNSSRLETADKEKKVVIQEKKVKCEPLVAKESHKSPPKSQTENVEISKSPKLQRNKNSPKENNLKVNKKHDNKPKGNIANFFSNKATQNIAENSTKVQTKTKEQIVALDNKINCEIAEEMKVDLKPNRSSLKEKKRHNNEGVKRKRIQLFSDSDDTSNSSEDEPPSQEKHELEAEESVKMQEVDDEQIDENNRPRNKRKKRKIVDITVMSEDGYLETRKEVTLATDSEDETEHTLMDATCLNKIPEKSTVKIETTVKEASGGPKKQSSLLNFFKKNKTL</sequence>
<name>A0ABR1B9B7_POLSC</name>
<dbReference type="Pfam" id="PF09507">
    <property type="entry name" value="CDC27"/>
    <property type="match status" value="1"/>
</dbReference>
<dbReference type="EMBL" id="JAWJWF010000002">
    <property type="protein sequence ID" value="KAK6638388.1"/>
    <property type="molecule type" value="Genomic_DNA"/>
</dbReference>
<dbReference type="PANTHER" id="PTHR17598">
    <property type="entry name" value="DNA POLYMERASE DELTA SUBUNIT 3"/>
    <property type="match status" value="1"/>
</dbReference>
<protein>
    <recommendedName>
        <fullName evidence="2">DNA polymerase delta subunit 3</fullName>
    </recommendedName>
</protein>
<dbReference type="InterPro" id="IPR019038">
    <property type="entry name" value="POLD3"/>
</dbReference>
<evidence type="ECO:0000313" key="6">
    <source>
        <dbReference type="EMBL" id="KAK6638388.1"/>
    </source>
</evidence>
<organism evidence="6 7">
    <name type="scientific">Polyplax serrata</name>
    <name type="common">Common mouse louse</name>
    <dbReference type="NCBI Taxonomy" id="468196"/>
    <lineage>
        <taxon>Eukaryota</taxon>
        <taxon>Metazoa</taxon>
        <taxon>Ecdysozoa</taxon>
        <taxon>Arthropoda</taxon>
        <taxon>Hexapoda</taxon>
        <taxon>Insecta</taxon>
        <taxon>Pterygota</taxon>
        <taxon>Neoptera</taxon>
        <taxon>Paraneoptera</taxon>
        <taxon>Psocodea</taxon>
        <taxon>Troctomorpha</taxon>
        <taxon>Phthiraptera</taxon>
        <taxon>Anoplura</taxon>
        <taxon>Polyplacidae</taxon>
        <taxon>Polyplax</taxon>
    </lineage>
</organism>
<evidence type="ECO:0000256" key="2">
    <source>
        <dbReference type="ARBA" id="ARBA00017589"/>
    </source>
</evidence>
<comment type="caution">
    <text evidence="6">The sequence shown here is derived from an EMBL/GenBank/DDBJ whole genome shotgun (WGS) entry which is preliminary data.</text>
</comment>
<keyword evidence="7" id="KW-1185">Reference proteome</keyword>
<keyword evidence="4" id="KW-0539">Nucleus</keyword>
<evidence type="ECO:0000313" key="7">
    <source>
        <dbReference type="Proteomes" id="UP001359485"/>
    </source>
</evidence>
<dbReference type="Proteomes" id="UP001359485">
    <property type="component" value="Unassembled WGS sequence"/>
</dbReference>
<feature type="region of interest" description="Disordered" evidence="5">
    <location>
        <begin position="166"/>
        <end position="223"/>
    </location>
</feature>
<comment type="subcellular location">
    <subcellularLocation>
        <location evidence="1">Nucleus</location>
    </subcellularLocation>
</comment>
<gene>
    <name evidence="6" type="ORF">RUM44_008817</name>
</gene>
<feature type="compositionally biased region" description="Acidic residues" evidence="5">
    <location>
        <begin position="291"/>
        <end position="304"/>
    </location>
</feature>
<dbReference type="InterPro" id="IPR041913">
    <property type="entry name" value="POLD3_sf"/>
</dbReference>
<keyword evidence="3" id="KW-0235">DNA replication</keyword>
<evidence type="ECO:0000256" key="5">
    <source>
        <dbReference type="SAM" id="MobiDB-lite"/>
    </source>
</evidence>
<feature type="compositionally biased region" description="Basic and acidic residues" evidence="5">
    <location>
        <begin position="266"/>
        <end position="281"/>
    </location>
</feature>
<dbReference type="Gene3D" id="3.90.1030.20">
    <property type="entry name" value="DNA polymerase delta, p66 (Cdc27) subunit, wHTH domain"/>
    <property type="match status" value="1"/>
</dbReference>
<feature type="compositionally biased region" description="Polar residues" evidence="5">
    <location>
        <begin position="176"/>
        <end position="196"/>
    </location>
</feature>
<evidence type="ECO:0000256" key="4">
    <source>
        <dbReference type="ARBA" id="ARBA00023242"/>
    </source>
</evidence>
<evidence type="ECO:0000256" key="1">
    <source>
        <dbReference type="ARBA" id="ARBA00004123"/>
    </source>
</evidence>
<proteinExistence type="predicted"/>
<reference evidence="6 7" key="1">
    <citation type="submission" date="2023-09" db="EMBL/GenBank/DDBJ databases">
        <title>Genomes of two closely related lineages of the louse Polyplax serrata with different host specificities.</title>
        <authorList>
            <person name="Martinu J."/>
            <person name="Tarabai H."/>
            <person name="Stefka J."/>
            <person name="Hypsa V."/>
        </authorList>
    </citation>
    <scope>NUCLEOTIDE SEQUENCE [LARGE SCALE GENOMIC DNA]</scope>
    <source>
        <strain evidence="6">98ZLc_SE</strain>
    </source>
</reference>
<evidence type="ECO:0000256" key="3">
    <source>
        <dbReference type="ARBA" id="ARBA00022705"/>
    </source>
</evidence>
<dbReference type="PANTHER" id="PTHR17598:SF13">
    <property type="entry name" value="DNA POLYMERASE DELTA SUBUNIT 3"/>
    <property type="match status" value="1"/>
</dbReference>